<organism evidence="1 2">
    <name type="scientific">Penicillium capsulatum</name>
    <dbReference type="NCBI Taxonomy" id="69766"/>
    <lineage>
        <taxon>Eukaryota</taxon>
        <taxon>Fungi</taxon>
        <taxon>Dikarya</taxon>
        <taxon>Ascomycota</taxon>
        <taxon>Pezizomycotina</taxon>
        <taxon>Eurotiomycetes</taxon>
        <taxon>Eurotiomycetidae</taxon>
        <taxon>Eurotiales</taxon>
        <taxon>Aspergillaceae</taxon>
        <taxon>Penicillium</taxon>
    </lineage>
</organism>
<dbReference type="OrthoDB" id="4336149at2759"/>
<reference evidence="1" key="1">
    <citation type="submission" date="2022-11" db="EMBL/GenBank/DDBJ databases">
        <authorList>
            <person name="Petersen C."/>
        </authorList>
    </citation>
    <scope>NUCLEOTIDE SEQUENCE</scope>
    <source>
        <strain evidence="1">IBT 21917</strain>
    </source>
</reference>
<sequence length="213" mass="25235">MNLRYDHAINQFRACRQRPPEPLIKKKHEGKSWWECKNLIGGLEVLFAKNPDWYTDHRKVDLGVRHLSRPLQLRWTEYVRSVKKYSWIAYCIFLARRLPCDDSPKSIRHGYLDAYQRQSERVIDVVLHLQRYKLHSSFATLSSHNECRHLYDRVLPIIQRSADHELDQAAWKAYAPDDLVSFAEFLQAVESRIPARINALKDRGVARKRARED</sequence>
<evidence type="ECO:0000313" key="1">
    <source>
        <dbReference type="EMBL" id="KAJ5171943.1"/>
    </source>
</evidence>
<reference evidence="1" key="2">
    <citation type="journal article" date="2023" name="IMA Fungus">
        <title>Comparative genomic study of the Penicillium genus elucidates a diverse pangenome and 15 lateral gene transfer events.</title>
        <authorList>
            <person name="Petersen C."/>
            <person name="Sorensen T."/>
            <person name="Nielsen M.R."/>
            <person name="Sondergaard T.E."/>
            <person name="Sorensen J.L."/>
            <person name="Fitzpatrick D.A."/>
            <person name="Frisvad J.C."/>
            <person name="Nielsen K.L."/>
        </authorList>
    </citation>
    <scope>NUCLEOTIDE SEQUENCE</scope>
    <source>
        <strain evidence="1">IBT 21917</strain>
    </source>
</reference>
<proteinExistence type="predicted"/>
<evidence type="ECO:0000313" key="2">
    <source>
        <dbReference type="Proteomes" id="UP001146351"/>
    </source>
</evidence>
<comment type="caution">
    <text evidence="1">The sequence shown here is derived from an EMBL/GenBank/DDBJ whole genome shotgun (WGS) entry which is preliminary data.</text>
</comment>
<dbReference type="Proteomes" id="UP001146351">
    <property type="component" value="Unassembled WGS sequence"/>
</dbReference>
<accession>A0A9W9IA47</accession>
<protein>
    <submittedName>
        <fullName evidence="1">Uncharacterized protein</fullName>
    </submittedName>
</protein>
<name>A0A9W9IA47_9EURO</name>
<dbReference type="AlphaFoldDB" id="A0A9W9IA47"/>
<dbReference type="EMBL" id="JAPQKO010000003">
    <property type="protein sequence ID" value="KAJ5171943.1"/>
    <property type="molecule type" value="Genomic_DNA"/>
</dbReference>
<gene>
    <name evidence="1" type="ORF">N7492_004536</name>
</gene>
<keyword evidence="2" id="KW-1185">Reference proteome</keyword>